<dbReference type="Pfam" id="PF00672">
    <property type="entry name" value="HAMP"/>
    <property type="match status" value="1"/>
</dbReference>
<feature type="transmembrane region" description="Helical" evidence="4">
    <location>
        <begin position="7"/>
        <end position="28"/>
    </location>
</feature>
<comment type="similarity">
    <text evidence="2">Belongs to the methyl-accepting chemotaxis (MCP) protein family.</text>
</comment>
<evidence type="ECO:0000313" key="7">
    <source>
        <dbReference type="Proteomes" id="UP001268089"/>
    </source>
</evidence>
<dbReference type="InterPro" id="IPR004090">
    <property type="entry name" value="Chemotax_Me-accpt_rcpt"/>
</dbReference>
<evidence type="ECO:0000313" key="6">
    <source>
        <dbReference type="EMBL" id="MDR7308937.1"/>
    </source>
</evidence>
<dbReference type="PROSITE" id="PS50885">
    <property type="entry name" value="HAMP"/>
    <property type="match status" value="1"/>
</dbReference>
<evidence type="ECO:0000256" key="1">
    <source>
        <dbReference type="ARBA" id="ARBA00022500"/>
    </source>
</evidence>
<dbReference type="PANTHER" id="PTHR43531">
    <property type="entry name" value="PROTEIN ICFG"/>
    <property type="match status" value="1"/>
</dbReference>
<sequence>MRIQNQIIGLGAVGAVFVALVGLSGLAATRSIQGGLDDALGASVSLSESQTVGTLLDSVRGDAQLALFAGRQRNPDRLMEAENGFKLHAKAFQDAVTSLQARALPANGQAALQTIAPLSTSYLQQAAKIVELSTSDIPQAESLLGDLQKTYGQLTGPVATLGQDISAASVAEVGAAKTTIVTAQRAVLLALVVAVLILLAAAIWLAQQIKRPMLHAVEVAGNIAHGDLSAPVRVFGSDEFVHLFRELRTMQSGFSDIVAQVKQNSESVATASAEIAQGNHDLSARTEQQASALEETA</sequence>
<reference evidence="6 7" key="1">
    <citation type="submission" date="2023-07" db="EMBL/GenBank/DDBJ databases">
        <title>Sorghum-associated microbial communities from plants grown in Nebraska, USA.</title>
        <authorList>
            <person name="Schachtman D."/>
        </authorList>
    </citation>
    <scope>NUCLEOTIDE SEQUENCE [LARGE SCALE GENOMIC DNA]</scope>
    <source>
        <strain evidence="6 7">BE308</strain>
    </source>
</reference>
<feature type="domain" description="HAMP" evidence="5">
    <location>
        <begin position="207"/>
        <end position="259"/>
    </location>
</feature>
<dbReference type="RefSeq" id="WP_310347023.1">
    <property type="nucleotide sequence ID" value="NZ_JAVDXO010000018.1"/>
</dbReference>
<dbReference type="InterPro" id="IPR003660">
    <property type="entry name" value="HAMP_dom"/>
</dbReference>
<gene>
    <name evidence="6" type="ORF">J2X15_004265</name>
</gene>
<keyword evidence="7" id="KW-1185">Reference proteome</keyword>
<dbReference type="InterPro" id="IPR051310">
    <property type="entry name" value="MCP_chemotaxis"/>
</dbReference>
<dbReference type="SUPFAM" id="SSF158472">
    <property type="entry name" value="HAMP domain-like"/>
    <property type="match status" value="1"/>
</dbReference>
<dbReference type="Gene3D" id="6.10.340.10">
    <property type="match status" value="1"/>
</dbReference>
<evidence type="ECO:0000256" key="3">
    <source>
        <dbReference type="SAM" id="MobiDB-lite"/>
    </source>
</evidence>
<feature type="non-terminal residue" evidence="6">
    <location>
        <position position="297"/>
    </location>
</feature>
<comment type="caution">
    <text evidence="6">The sequence shown here is derived from an EMBL/GenBank/DDBJ whole genome shotgun (WGS) entry which is preliminary data.</text>
</comment>
<keyword evidence="4" id="KW-0812">Transmembrane</keyword>
<evidence type="ECO:0000256" key="4">
    <source>
        <dbReference type="SAM" id="Phobius"/>
    </source>
</evidence>
<keyword evidence="4" id="KW-0472">Membrane</keyword>
<protein>
    <submittedName>
        <fullName evidence="6">Methyl-accepting chemotaxis protein</fullName>
    </submittedName>
</protein>
<name>A0ABU1ZTQ8_9BURK</name>
<keyword evidence="1" id="KW-0145">Chemotaxis</keyword>
<keyword evidence="4" id="KW-1133">Transmembrane helix</keyword>
<accession>A0ABU1ZTQ8</accession>
<evidence type="ECO:0000256" key="2">
    <source>
        <dbReference type="ARBA" id="ARBA00029447"/>
    </source>
</evidence>
<feature type="region of interest" description="Disordered" evidence="3">
    <location>
        <begin position="278"/>
        <end position="297"/>
    </location>
</feature>
<dbReference type="CDD" id="cd06225">
    <property type="entry name" value="HAMP"/>
    <property type="match status" value="1"/>
</dbReference>
<organism evidence="6 7">
    <name type="scientific">Rhodoferax saidenbachensis</name>
    <dbReference type="NCBI Taxonomy" id="1484693"/>
    <lineage>
        <taxon>Bacteria</taxon>
        <taxon>Pseudomonadati</taxon>
        <taxon>Pseudomonadota</taxon>
        <taxon>Betaproteobacteria</taxon>
        <taxon>Burkholderiales</taxon>
        <taxon>Comamonadaceae</taxon>
        <taxon>Rhodoferax</taxon>
    </lineage>
</organism>
<proteinExistence type="inferred from homology"/>
<dbReference type="PRINTS" id="PR00260">
    <property type="entry name" value="CHEMTRNSDUCR"/>
</dbReference>
<evidence type="ECO:0000259" key="5">
    <source>
        <dbReference type="PROSITE" id="PS50885"/>
    </source>
</evidence>
<dbReference type="PANTHER" id="PTHR43531:SF11">
    <property type="entry name" value="METHYL-ACCEPTING CHEMOTAXIS PROTEIN 3"/>
    <property type="match status" value="1"/>
</dbReference>
<dbReference type="EMBL" id="JAVDXO010000018">
    <property type="protein sequence ID" value="MDR7308937.1"/>
    <property type="molecule type" value="Genomic_DNA"/>
</dbReference>
<dbReference type="Proteomes" id="UP001268089">
    <property type="component" value="Unassembled WGS sequence"/>
</dbReference>
<feature type="transmembrane region" description="Helical" evidence="4">
    <location>
        <begin position="186"/>
        <end position="206"/>
    </location>
</feature>